<dbReference type="GO" id="GO:0005524">
    <property type="term" value="F:ATP binding"/>
    <property type="evidence" value="ECO:0007669"/>
    <property type="project" value="InterPro"/>
</dbReference>
<dbReference type="InterPro" id="IPR027417">
    <property type="entry name" value="P-loop_NTPase"/>
</dbReference>
<dbReference type="GO" id="GO:0140664">
    <property type="term" value="F:ATP-dependent DNA damage sensor activity"/>
    <property type="evidence" value="ECO:0007669"/>
    <property type="project" value="InterPro"/>
</dbReference>
<dbReference type="PANTHER" id="PTHR46457">
    <property type="entry name" value="DNA REPAIR PROTEIN RAD51 HOMOLOG 4"/>
    <property type="match status" value="1"/>
</dbReference>
<dbReference type="InterPro" id="IPR020588">
    <property type="entry name" value="RecA_ATP-bd"/>
</dbReference>
<dbReference type="InterPro" id="IPR048943">
    <property type="entry name" value="RAD51D_N"/>
</dbReference>
<evidence type="ECO:0000259" key="3">
    <source>
        <dbReference type="PROSITE" id="PS50162"/>
    </source>
</evidence>
<evidence type="ECO:0000313" key="5">
    <source>
        <dbReference type="Proteomes" id="UP000014500"/>
    </source>
</evidence>
<dbReference type="Pfam" id="PF08423">
    <property type="entry name" value="Rad51"/>
    <property type="match status" value="1"/>
</dbReference>
<dbReference type="EMBL" id="JH431806">
    <property type="status" value="NOT_ANNOTATED_CDS"/>
    <property type="molecule type" value="Genomic_DNA"/>
</dbReference>
<dbReference type="SUPFAM" id="SSF52540">
    <property type="entry name" value="P-loop containing nucleoside triphosphate hydrolases"/>
    <property type="match status" value="1"/>
</dbReference>
<reference evidence="5" key="1">
    <citation type="submission" date="2011-05" db="EMBL/GenBank/DDBJ databases">
        <authorList>
            <person name="Richards S.R."/>
            <person name="Qu J."/>
            <person name="Jiang H."/>
            <person name="Jhangiani S.N."/>
            <person name="Agravi P."/>
            <person name="Goodspeed R."/>
            <person name="Gross S."/>
            <person name="Mandapat C."/>
            <person name="Jackson L."/>
            <person name="Mathew T."/>
            <person name="Pu L."/>
            <person name="Thornton R."/>
            <person name="Saada N."/>
            <person name="Wilczek-Boney K.B."/>
            <person name="Lee S."/>
            <person name="Kovar C."/>
            <person name="Wu Y."/>
            <person name="Scherer S.E."/>
            <person name="Worley K.C."/>
            <person name="Muzny D.M."/>
            <person name="Gibbs R."/>
        </authorList>
    </citation>
    <scope>NUCLEOTIDE SEQUENCE</scope>
    <source>
        <strain evidence="5">Brora</strain>
    </source>
</reference>
<keyword evidence="2" id="KW-0539">Nucleus</keyword>
<reference evidence="4" key="2">
    <citation type="submission" date="2015-02" db="UniProtKB">
        <authorList>
            <consortium name="EnsemblMetazoa"/>
        </authorList>
    </citation>
    <scope>IDENTIFICATION</scope>
</reference>
<dbReference type="Pfam" id="PF21794">
    <property type="entry name" value="RAD51D_N"/>
    <property type="match status" value="1"/>
</dbReference>
<sequence length="247" mass="27526">MPALRSGLSPLLTDSVCEKLRCGKVTTVMDFIQADFQYLNKCAQLNYKEFLAIRKILLAQYAIYPTAGAEILNDMLACRAIYSTGCQRLDELLCGGIYTGELTEIIGPIAAGKTQFCFTILIQVALMNKQSVFYIDTQSGITNCRIKEIALRNGVPENAMYDFQSSKVRCSRANNIFDLFTILEQVRADLNNRNNQFYINLRLLIIDSVHPILASLIAGCQSDANGLMSQLAHLLKILSTDFFLAVI</sequence>
<dbReference type="InterPro" id="IPR051988">
    <property type="entry name" value="HRR_RAD51_Paralog"/>
</dbReference>
<dbReference type="GO" id="GO:0005815">
    <property type="term" value="C:microtubule organizing center"/>
    <property type="evidence" value="ECO:0007669"/>
    <property type="project" value="TreeGrafter"/>
</dbReference>
<dbReference type="STRING" id="126957.T1JHA9"/>
<dbReference type="PANTHER" id="PTHR46457:SF1">
    <property type="entry name" value="DNA REPAIR PROTEIN RAD51 HOMOLOG 4"/>
    <property type="match status" value="1"/>
</dbReference>
<dbReference type="GO" id="GO:0003697">
    <property type="term" value="F:single-stranded DNA binding"/>
    <property type="evidence" value="ECO:0007669"/>
    <property type="project" value="TreeGrafter"/>
</dbReference>
<dbReference type="Gene3D" id="3.40.50.300">
    <property type="entry name" value="P-loop containing nucleotide triphosphate hydrolases"/>
    <property type="match status" value="1"/>
</dbReference>
<dbReference type="OMA" id="CGETREL"/>
<dbReference type="AlphaFoldDB" id="T1JHA9"/>
<feature type="domain" description="RecA family profile 1" evidence="3">
    <location>
        <begin position="78"/>
        <end position="247"/>
    </location>
</feature>
<keyword evidence="5" id="KW-1185">Reference proteome</keyword>
<name>T1JHA9_STRMM</name>
<comment type="subcellular location">
    <subcellularLocation>
        <location evidence="1">Nucleus</location>
    </subcellularLocation>
</comment>
<dbReference type="GO" id="GO:0005657">
    <property type="term" value="C:replication fork"/>
    <property type="evidence" value="ECO:0007669"/>
    <property type="project" value="TreeGrafter"/>
</dbReference>
<dbReference type="InterPro" id="IPR013632">
    <property type="entry name" value="Rad51_C"/>
</dbReference>
<dbReference type="GO" id="GO:0033063">
    <property type="term" value="C:Rad51B-Rad51C-Rad51D-XRCC2 complex"/>
    <property type="evidence" value="ECO:0007669"/>
    <property type="project" value="TreeGrafter"/>
</dbReference>
<evidence type="ECO:0000256" key="1">
    <source>
        <dbReference type="ARBA" id="ARBA00004123"/>
    </source>
</evidence>
<evidence type="ECO:0000256" key="2">
    <source>
        <dbReference type="ARBA" id="ARBA00023242"/>
    </source>
</evidence>
<dbReference type="GO" id="GO:0000400">
    <property type="term" value="F:four-way junction DNA binding"/>
    <property type="evidence" value="ECO:0007669"/>
    <property type="project" value="TreeGrafter"/>
</dbReference>
<dbReference type="PROSITE" id="PS50162">
    <property type="entry name" value="RECA_2"/>
    <property type="match status" value="1"/>
</dbReference>
<proteinExistence type="predicted"/>
<evidence type="ECO:0000313" key="4">
    <source>
        <dbReference type="EnsemblMetazoa" id="SMAR013240-PA"/>
    </source>
</evidence>
<accession>T1JHA9</accession>
<dbReference type="HOGENOM" id="CLU_058452_1_0_1"/>
<dbReference type="Proteomes" id="UP000014500">
    <property type="component" value="Unassembled WGS sequence"/>
</dbReference>
<dbReference type="GO" id="GO:0000723">
    <property type="term" value="P:telomere maintenance"/>
    <property type="evidence" value="ECO:0007669"/>
    <property type="project" value="TreeGrafter"/>
</dbReference>
<dbReference type="EnsemblMetazoa" id="SMAR013240-RA">
    <property type="protein sequence ID" value="SMAR013240-PA"/>
    <property type="gene ID" value="SMAR013240"/>
</dbReference>
<dbReference type="GO" id="GO:0042148">
    <property type="term" value="P:DNA strand invasion"/>
    <property type="evidence" value="ECO:0007669"/>
    <property type="project" value="TreeGrafter"/>
</dbReference>
<protein>
    <recommendedName>
        <fullName evidence="3">RecA family profile 1 domain-containing protein</fullName>
    </recommendedName>
</protein>
<organism evidence="4 5">
    <name type="scientific">Strigamia maritima</name>
    <name type="common">European centipede</name>
    <name type="synonym">Geophilus maritimus</name>
    <dbReference type="NCBI Taxonomy" id="126957"/>
    <lineage>
        <taxon>Eukaryota</taxon>
        <taxon>Metazoa</taxon>
        <taxon>Ecdysozoa</taxon>
        <taxon>Arthropoda</taxon>
        <taxon>Myriapoda</taxon>
        <taxon>Chilopoda</taxon>
        <taxon>Pleurostigmophora</taxon>
        <taxon>Geophilomorpha</taxon>
        <taxon>Linotaeniidae</taxon>
        <taxon>Strigamia</taxon>
    </lineage>
</organism>
<dbReference type="GO" id="GO:0000724">
    <property type="term" value="P:double-strand break repair via homologous recombination"/>
    <property type="evidence" value="ECO:0007669"/>
    <property type="project" value="TreeGrafter"/>
</dbReference>
<dbReference type="eggNOG" id="KOG1433">
    <property type="taxonomic scope" value="Eukaryota"/>
</dbReference>
<dbReference type="PhylomeDB" id="T1JHA9"/>
<dbReference type="GO" id="GO:0007131">
    <property type="term" value="P:reciprocal meiotic recombination"/>
    <property type="evidence" value="ECO:0007669"/>
    <property type="project" value="TreeGrafter"/>
</dbReference>